<dbReference type="GO" id="GO:0120230">
    <property type="term" value="F:recombinase activator activity"/>
    <property type="evidence" value="ECO:0007669"/>
    <property type="project" value="TreeGrafter"/>
</dbReference>
<evidence type="ECO:0000313" key="8">
    <source>
        <dbReference type="EMBL" id="CAD9227627.1"/>
    </source>
</evidence>
<keyword evidence="3" id="KW-0233">DNA recombination</keyword>
<reference evidence="8" key="1">
    <citation type="submission" date="2021-01" db="EMBL/GenBank/DDBJ databases">
        <authorList>
            <person name="Corre E."/>
            <person name="Pelletier E."/>
            <person name="Niang G."/>
            <person name="Scheremetjew M."/>
            <person name="Finn R."/>
            <person name="Kale V."/>
            <person name="Holt S."/>
            <person name="Cochrane G."/>
            <person name="Meng A."/>
            <person name="Brown T."/>
            <person name="Cohen L."/>
        </authorList>
    </citation>
    <scope>NUCLEOTIDE SEQUENCE</scope>
    <source>
        <strain evidence="8">SAG 36.94</strain>
    </source>
</reference>
<dbReference type="GO" id="GO:0003690">
    <property type="term" value="F:double-stranded DNA binding"/>
    <property type="evidence" value="ECO:0007669"/>
    <property type="project" value="TreeGrafter"/>
</dbReference>
<proteinExistence type="inferred from homology"/>
<protein>
    <recommendedName>
        <fullName evidence="6">Homologous-pairing protein 2 winged helix domain-containing protein</fullName>
    </recommendedName>
</protein>
<dbReference type="EMBL" id="HBGH01003044">
    <property type="protein sequence ID" value="CAD9227627.1"/>
    <property type="molecule type" value="Transcribed_RNA"/>
</dbReference>
<dbReference type="GO" id="GO:0000709">
    <property type="term" value="P:meiotic joint molecule formation"/>
    <property type="evidence" value="ECO:0007669"/>
    <property type="project" value="TreeGrafter"/>
</dbReference>
<dbReference type="InterPro" id="IPR010776">
    <property type="entry name" value="Hop2_WH_dom"/>
</dbReference>
<organism evidence="8">
    <name type="scientific">Compsopogon caeruleus</name>
    <dbReference type="NCBI Taxonomy" id="31354"/>
    <lineage>
        <taxon>Eukaryota</taxon>
        <taxon>Rhodophyta</taxon>
        <taxon>Compsopogonophyceae</taxon>
        <taxon>Compsopogonales</taxon>
        <taxon>Compsopogonaceae</taxon>
        <taxon>Compsopogon</taxon>
    </lineage>
</organism>
<feature type="domain" description="Homologous-pairing protein 2 winged helix" evidence="6">
    <location>
        <begin position="12"/>
        <end position="73"/>
    </location>
</feature>
<sequence>MSRGKGGKKGSDEESVVEAYLEEKNRPFSVQNIVDALQKDGVKKTACERALASLVEGGKVVCKEYGKAKLYLFRQDNIDVPDGDSLAEMDREIAEKVGQTKELAARCGEEEGEVNALKSTLSEEEAAQRRKSLAESVERLNTKLQALGDISNLVSREEKQREDAKYSIVMVRRA</sequence>
<dbReference type="GO" id="GO:0010774">
    <property type="term" value="P:meiotic strand invasion involved in reciprocal meiotic recombination"/>
    <property type="evidence" value="ECO:0007669"/>
    <property type="project" value="TreeGrafter"/>
</dbReference>
<dbReference type="Gene3D" id="1.10.10.10">
    <property type="entry name" value="Winged helix-like DNA-binding domain superfamily/Winged helix DNA-binding domain"/>
    <property type="match status" value="1"/>
</dbReference>
<keyword evidence="4" id="KW-0539">Nucleus</keyword>
<name>A0A6T6AXK2_9RHOD</name>
<evidence type="ECO:0000256" key="4">
    <source>
        <dbReference type="ARBA" id="ARBA00023242"/>
    </source>
</evidence>
<dbReference type="EMBL" id="HBGH01003043">
    <property type="protein sequence ID" value="CAD9227625.1"/>
    <property type="molecule type" value="Transcribed_RNA"/>
</dbReference>
<comment type="similarity">
    <text evidence="2">Belongs to the HOP2 family.</text>
</comment>
<evidence type="ECO:0000256" key="3">
    <source>
        <dbReference type="ARBA" id="ARBA00023172"/>
    </source>
</evidence>
<dbReference type="GO" id="GO:0120231">
    <property type="term" value="C:DNA recombinase auxiliary factor complex"/>
    <property type="evidence" value="ECO:0007669"/>
    <property type="project" value="TreeGrafter"/>
</dbReference>
<evidence type="ECO:0000256" key="5">
    <source>
        <dbReference type="ARBA" id="ARBA00023254"/>
    </source>
</evidence>
<evidence type="ECO:0000256" key="1">
    <source>
        <dbReference type="ARBA" id="ARBA00004123"/>
    </source>
</evidence>
<evidence type="ECO:0000256" key="2">
    <source>
        <dbReference type="ARBA" id="ARBA00007922"/>
    </source>
</evidence>
<dbReference type="Pfam" id="PF07106">
    <property type="entry name" value="WHD_TBPIP"/>
    <property type="match status" value="1"/>
</dbReference>
<evidence type="ECO:0000259" key="6">
    <source>
        <dbReference type="Pfam" id="PF07106"/>
    </source>
</evidence>
<comment type="subcellular location">
    <subcellularLocation>
        <location evidence="1">Nucleus</location>
    </subcellularLocation>
</comment>
<keyword evidence="5" id="KW-0469">Meiosis</keyword>
<gene>
    <name evidence="7" type="ORF">CCAE0312_LOCUS1650</name>
    <name evidence="8" type="ORF">CCAE0312_LOCUS1651</name>
</gene>
<dbReference type="PANTHER" id="PTHR15938:SF0">
    <property type="entry name" value="HOMOLOGOUS-PAIRING PROTEIN 2 HOMOLOG"/>
    <property type="match status" value="1"/>
</dbReference>
<dbReference type="GO" id="GO:0000794">
    <property type="term" value="C:condensed nuclear chromosome"/>
    <property type="evidence" value="ECO:0007669"/>
    <property type="project" value="TreeGrafter"/>
</dbReference>
<dbReference type="AlphaFoldDB" id="A0A6T6AXK2"/>
<dbReference type="PANTHER" id="PTHR15938">
    <property type="entry name" value="TBP-1 INTERACTING PROTEIN"/>
    <property type="match status" value="1"/>
</dbReference>
<dbReference type="InterPro" id="IPR036388">
    <property type="entry name" value="WH-like_DNA-bd_sf"/>
</dbReference>
<dbReference type="GO" id="GO:0007129">
    <property type="term" value="P:homologous chromosome pairing at meiosis"/>
    <property type="evidence" value="ECO:0007669"/>
    <property type="project" value="TreeGrafter"/>
</dbReference>
<accession>A0A6T6AXK2</accession>
<evidence type="ECO:0000313" key="7">
    <source>
        <dbReference type="EMBL" id="CAD9227625.1"/>
    </source>
</evidence>